<evidence type="ECO:0000313" key="6">
    <source>
        <dbReference type="Proteomes" id="UP001652582"/>
    </source>
</evidence>
<evidence type="ECO:0000256" key="3">
    <source>
        <dbReference type="ARBA" id="ARBA00023242"/>
    </source>
</evidence>
<name>A0ABM3LW48_BICAN</name>
<keyword evidence="6" id="KW-1185">Reference proteome</keyword>
<feature type="compositionally biased region" description="Acidic residues" evidence="4">
    <location>
        <begin position="542"/>
        <end position="566"/>
    </location>
</feature>
<evidence type="ECO:0000313" key="7">
    <source>
        <dbReference type="RefSeq" id="XP_052743300.1"/>
    </source>
</evidence>
<reference evidence="7" key="1">
    <citation type="submission" date="2025-08" db="UniProtKB">
        <authorList>
            <consortium name="RefSeq"/>
        </authorList>
    </citation>
    <scope>IDENTIFICATION</scope>
</reference>
<dbReference type="GeneID" id="112052282"/>
<evidence type="ECO:0000256" key="2">
    <source>
        <dbReference type="ARBA" id="ARBA00007267"/>
    </source>
</evidence>
<dbReference type="Proteomes" id="UP001652582">
    <property type="component" value="Chromosome 19"/>
</dbReference>
<dbReference type="PANTHER" id="PTHR12446">
    <property type="entry name" value="TESMIN/TSO1-RELATED"/>
    <property type="match status" value="1"/>
</dbReference>
<gene>
    <name evidence="7" type="primary">LOC112052282</name>
</gene>
<feature type="region of interest" description="Disordered" evidence="4">
    <location>
        <begin position="808"/>
        <end position="830"/>
    </location>
</feature>
<sequence>MDHNLDDSLNLDSDMGVDFEQPDDIVVTETGMSLEQVPHEEGISMEFEHTEEQTMLMDTSGEEIIDFMGDDQFTLQEYSVHSDQTTELTTTLESNQQQMLTTQSDTMIDIQFQPQIVSISSTDLPPPKLISVKAATPRPIIKKETLLASVPKQVAIAPKPPKLVTMKKYTPPKQLAIAPKPLNMPANRQSLVKKVSIANIVQATSKGNNVLAQLGKQLIMVPSGSQKIKIVSPGQVPNIQYIRADSDQAQLLAAKTVSGTQVKPLMTKVFTVQGKPSGDISNQPAVITKILPAGSSKPPRFVTVPPKAVPITFGNKVVMATPANQGLVKVANKQEIITIKSPTTKLLPAPTLVPVSSGQSKNKVIITNSTKNVILKPAPPPANALEVTKVSKVVIENQKSQLHQINVPGKGVQYVRIFTNNPPVVKPPPKPVALNAKTFVLTDDKGNIIQMTAEKIQASQPPSLVLTNNPNTSTTVAKPQHKLVRIAPVPKTTQVLTALRSAQSLLAPLSPLSPMHSTTTDSSSSLPESKQLEGLLEHSAGEEEEEEVEAEAEAEEEEDAEAETEEVDSKAALRQLIENPVSDDVHMSMNEVEIEYKQHHSSTEDNSIDSTEAQESVGTSEEQTPFIVVPSKFEQQPEDTMEEPEQLDESQGIDNSASVDDEAMNSTYQNASLSETDVMSSDFGLRPRKACNCTKSQCLKLYCDCFANGEFCNQCNCVNCHNNLENEELRQRAIRGCLDRNPNAFRPKIGKTKAGGPEIIRRHNKGCNCKRSGCLKNYCECYEAKIACTAICKCVGCRNVEETLERRHRNPPRLASAPPRARPSSPPAAQLVPKQPCSFMTTEVIEAVCQCLIAAAVETKDELEPREPDAMRDVIEEFARCLQDIIGAAHHSTPPTRLEEPA</sequence>
<feature type="compositionally biased region" description="Polar residues" evidence="4">
    <location>
        <begin position="604"/>
        <end position="623"/>
    </location>
</feature>
<feature type="region of interest" description="Disordered" evidence="4">
    <location>
        <begin position="597"/>
        <end position="660"/>
    </location>
</feature>
<dbReference type="Pfam" id="PF03638">
    <property type="entry name" value="TCR"/>
    <property type="match status" value="2"/>
</dbReference>
<dbReference type="SMART" id="SM01114">
    <property type="entry name" value="CXC"/>
    <property type="match status" value="2"/>
</dbReference>
<feature type="region of interest" description="Disordered" evidence="4">
    <location>
        <begin position="509"/>
        <end position="570"/>
    </location>
</feature>
<dbReference type="PANTHER" id="PTHR12446:SF34">
    <property type="entry name" value="PROTEIN LIN-54 HOMOLOG"/>
    <property type="match status" value="1"/>
</dbReference>
<feature type="compositionally biased region" description="Polar residues" evidence="4">
    <location>
        <begin position="515"/>
        <end position="528"/>
    </location>
</feature>
<dbReference type="InterPro" id="IPR028307">
    <property type="entry name" value="Lin-54_fam"/>
</dbReference>
<evidence type="ECO:0000259" key="5">
    <source>
        <dbReference type="PROSITE" id="PS51634"/>
    </source>
</evidence>
<evidence type="ECO:0000256" key="4">
    <source>
        <dbReference type="SAM" id="MobiDB-lite"/>
    </source>
</evidence>
<dbReference type="InterPro" id="IPR005172">
    <property type="entry name" value="CRC"/>
</dbReference>
<dbReference type="InterPro" id="IPR033467">
    <property type="entry name" value="Tesmin/TSO1-like_CXC"/>
</dbReference>
<evidence type="ECO:0000256" key="1">
    <source>
        <dbReference type="ARBA" id="ARBA00004123"/>
    </source>
</evidence>
<keyword evidence="3" id="KW-0539">Nucleus</keyword>
<feature type="compositionally biased region" description="Acidic residues" evidence="4">
    <location>
        <begin position="636"/>
        <end position="648"/>
    </location>
</feature>
<dbReference type="PROSITE" id="PS51634">
    <property type="entry name" value="CRC"/>
    <property type="match status" value="1"/>
</dbReference>
<feature type="domain" description="CRC" evidence="5">
    <location>
        <begin position="687"/>
        <end position="802"/>
    </location>
</feature>
<accession>A0ABM3LW48</accession>
<comment type="similarity">
    <text evidence="2">Belongs to the lin-54 family.</text>
</comment>
<comment type="subcellular location">
    <subcellularLocation>
        <location evidence="1">Nucleus</location>
    </subcellularLocation>
</comment>
<dbReference type="RefSeq" id="XP_052743300.1">
    <property type="nucleotide sequence ID" value="XM_052887340.1"/>
</dbReference>
<protein>
    <submittedName>
        <fullName evidence="7">Protein lin-54 homolog isoform X1</fullName>
    </submittedName>
</protein>
<organism evidence="6 7">
    <name type="scientific">Bicyclus anynana</name>
    <name type="common">Squinting bush brown butterfly</name>
    <dbReference type="NCBI Taxonomy" id="110368"/>
    <lineage>
        <taxon>Eukaryota</taxon>
        <taxon>Metazoa</taxon>
        <taxon>Ecdysozoa</taxon>
        <taxon>Arthropoda</taxon>
        <taxon>Hexapoda</taxon>
        <taxon>Insecta</taxon>
        <taxon>Pterygota</taxon>
        <taxon>Neoptera</taxon>
        <taxon>Endopterygota</taxon>
        <taxon>Lepidoptera</taxon>
        <taxon>Glossata</taxon>
        <taxon>Ditrysia</taxon>
        <taxon>Papilionoidea</taxon>
        <taxon>Nymphalidae</taxon>
        <taxon>Satyrinae</taxon>
        <taxon>Satyrini</taxon>
        <taxon>Mycalesina</taxon>
        <taxon>Bicyclus</taxon>
    </lineage>
</organism>
<proteinExistence type="inferred from homology"/>